<evidence type="ECO:0000256" key="3">
    <source>
        <dbReference type="SAM" id="MobiDB-lite"/>
    </source>
</evidence>
<dbReference type="GO" id="GO:0007156">
    <property type="term" value="P:homophilic cell adhesion via plasma membrane adhesion molecules"/>
    <property type="evidence" value="ECO:0007669"/>
    <property type="project" value="TreeGrafter"/>
</dbReference>
<dbReference type="GeneID" id="119638723"/>
<dbReference type="InterPro" id="IPR013783">
    <property type="entry name" value="Ig-like_fold"/>
</dbReference>
<dbReference type="CDD" id="cd00063">
    <property type="entry name" value="FN3"/>
    <property type="match status" value="1"/>
</dbReference>
<evidence type="ECO:0000256" key="1">
    <source>
        <dbReference type="ARBA" id="ARBA00022737"/>
    </source>
</evidence>
<dbReference type="PROSITE" id="PS50835">
    <property type="entry name" value="IG_LIKE"/>
    <property type="match status" value="3"/>
</dbReference>
<dbReference type="FunFam" id="2.60.40.10:FF:000877">
    <property type="entry name" value="CLUMA_CG002357, isoform A"/>
    <property type="match status" value="1"/>
</dbReference>
<feature type="region of interest" description="Disordered" evidence="3">
    <location>
        <begin position="102"/>
        <end position="127"/>
    </location>
</feature>
<dbReference type="InterPro" id="IPR013098">
    <property type="entry name" value="Ig_I-set"/>
</dbReference>
<dbReference type="InterPro" id="IPR036179">
    <property type="entry name" value="Ig-like_dom_sf"/>
</dbReference>
<dbReference type="GO" id="GO:0043025">
    <property type="term" value="C:neuronal cell body"/>
    <property type="evidence" value="ECO:0007669"/>
    <property type="project" value="TreeGrafter"/>
</dbReference>
<reference evidence="6" key="1">
    <citation type="submission" date="2025-08" db="UniProtKB">
        <authorList>
            <consortium name="RefSeq"/>
        </authorList>
    </citation>
    <scope>IDENTIFICATION</scope>
    <source>
        <tissue evidence="6">Whole body pupa</tissue>
    </source>
</reference>
<evidence type="ECO:0000259" key="4">
    <source>
        <dbReference type="PROSITE" id="PS50835"/>
    </source>
</evidence>
<dbReference type="SUPFAM" id="SSF48726">
    <property type="entry name" value="Immunoglobulin"/>
    <property type="match status" value="3"/>
</dbReference>
<feature type="domain" description="Ig-like" evidence="4">
    <location>
        <begin position="409"/>
        <end position="494"/>
    </location>
</feature>
<dbReference type="AlphaFoldDB" id="A0A9C5Z417"/>
<name>A0A9C5Z417_9MUSC</name>
<dbReference type="SMART" id="SM00409">
    <property type="entry name" value="IG"/>
    <property type="match status" value="3"/>
</dbReference>
<dbReference type="InterPro" id="IPR050958">
    <property type="entry name" value="Cell_Adh-Cytoskel_Orgn"/>
</dbReference>
<dbReference type="GO" id="GO:0005886">
    <property type="term" value="C:plasma membrane"/>
    <property type="evidence" value="ECO:0007669"/>
    <property type="project" value="TreeGrafter"/>
</dbReference>
<keyword evidence="5" id="KW-1185">Reference proteome</keyword>
<dbReference type="Gene3D" id="2.60.40.10">
    <property type="entry name" value="Immunoglobulins"/>
    <property type="match status" value="4"/>
</dbReference>
<accession>A0A9C5Z417</accession>
<dbReference type="GO" id="GO:0008046">
    <property type="term" value="F:axon guidance receptor activity"/>
    <property type="evidence" value="ECO:0007669"/>
    <property type="project" value="TreeGrafter"/>
</dbReference>
<dbReference type="SMART" id="SM00408">
    <property type="entry name" value="IGc2"/>
    <property type="match status" value="3"/>
</dbReference>
<dbReference type="InterPro" id="IPR003598">
    <property type="entry name" value="Ig_sub2"/>
</dbReference>
<proteinExistence type="predicted"/>
<dbReference type="RefSeq" id="XP_037891611.1">
    <property type="nucleotide sequence ID" value="XM_038035683.1"/>
</dbReference>
<dbReference type="GO" id="GO:0030424">
    <property type="term" value="C:axon"/>
    <property type="evidence" value="ECO:0007669"/>
    <property type="project" value="TreeGrafter"/>
</dbReference>
<gene>
    <name evidence="6" type="primary">LOC119638723</name>
</gene>
<dbReference type="CDD" id="cd00096">
    <property type="entry name" value="Ig"/>
    <property type="match status" value="2"/>
</dbReference>
<organism evidence="5 6">
    <name type="scientific">Glossina fuscipes</name>
    <dbReference type="NCBI Taxonomy" id="7396"/>
    <lineage>
        <taxon>Eukaryota</taxon>
        <taxon>Metazoa</taxon>
        <taxon>Ecdysozoa</taxon>
        <taxon>Arthropoda</taxon>
        <taxon>Hexapoda</taxon>
        <taxon>Insecta</taxon>
        <taxon>Pterygota</taxon>
        <taxon>Neoptera</taxon>
        <taxon>Endopterygota</taxon>
        <taxon>Diptera</taxon>
        <taxon>Brachycera</taxon>
        <taxon>Muscomorpha</taxon>
        <taxon>Hippoboscoidea</taxon>
        <taxon>Glossinidae</taxon>
        <taxon>Glossina</taxon>
    </lineage>
</organism>
<dbReference type="Proteomes" id="UP000092443">
    <property type="component" value="Unplaced"/>
</dbReference>
<feature type="domain" description="Ig-like" evidence="4">
    <location>
        <begin position="313"/>
        <end position="400"/>
    </location>
</feature>
<dbReference type="InterPro" id="IPR003961">
    <property type="entry name" value="FN3_dom"/>
</dbReference>
<protein>
    <submittedName>
        <fullName evidence="6">Neural cell adhesion molecule 2 isoform X2</fullName>
    </submittedName>
</protein>
<feature type="domain" description="Ig-like" evidence="4">
    <location>
        <begin position="500"/>
        <end position="588"/>
    </location>
</feature>
<dbReference type="InterPro" id="IPR003599">
    <property type="entry name" value="Ig_sub"/>
</dbReference>
<keyword evidence="2" id="KW-0393">Immunoglobulin domain</keyword>
<dbReference type="InterPro" id="IPR036116">
    <property type="entry name" value="FN3_sf"/>
</dbReference>
<evidence type="ECO:0000313" key="5">
    <source>
        <dbReference type="Proteomes" id="UP000092443"/>
    </source>
</evidence>
<dbReference type="Pfam" id="PF07679">
    <property type="entry name" value="I-set"/>
    <property type="match status" value="2"/>
</dbReference>
<keyword evidence="1" id="KW-0677">Repeat</keyword>
<dbReference type="PANTHER" id="PTHR45080:SF33">
    <property type="entry name" value="IG-LIKE DOMAIN-CONTAINING PROTEIN"/>
    <property type="match status" value="1"/>
</dbReference>
<dbReference type="FunFam" id="2.60.40.10:FF:001233">
    <property type="entry name" value="Uncharacterized protein, isoform B"/>
    <property type="match status" value="1"/>
</dbReference>
<dbReference type="GO" id="GO:0050808">
    <property type="term" value="P:synapse organization"/>
    <property type="evidence" value="ECO:0007669"/>
    <property type="project" value="TreeGrafter"/>
</dbReference>
<sequence length="793" mass="87678">MKRTVSDSACRQSDIEKKNMTLSEIMIPEKNHATKICLMAGKGQSQGNSLKTKKASMLKQQASLQALVTATPAVLQAIADIGPKDKQLQQQYRPQQKLQLQVKRKHSHSAVTAPSRNSIMTKTALTSPASTQTLAQSFPLMAREKSSIELSPPLSLSLSFSSSSSSSSSSSPLSGLPVTLLPSENRETVSSATLNTIAGKNLTNNKAQRASRVCLSSKCSFKHKCMQNQQQSKPNNIIANYASSRNDISCNETTIGCSTKSTFPNMKGRLSLHFHKAHLEYILRLLIVCLMFVMSMQLHTATVSASVLNKHEPMFISRSETFKFVSGDTIVLPCEVANTDPYVVAWKRGIAILTAGSVKVTPDPRVRLVNGFNLQIRDAVPQDAGDYICQIATMEPREITHTVEILVPPRIHHISTSGHLQVKKGSSVRIECSASGNPTPNVTWSRKNNILPNGEEKLHSHILSIENVDRHKGGVYICTANNGVGQAASSQVVLHVLYPPEITVERPIVFSGEGHEAMLVCIVHGETQPEVIWFKDTMQLDTTERHIMESRGSRHTLIIRKVHPQDFGNYSCVAENQLGKSRKTLQLSGKPNVAVFSSPPISQYKDRYNISWTVDSHTPIEEYKLSFRRLQQGQELDNSIDSHSSSMLQMYGGSMGGGIVMGNNHNYRLSGGMSSLGSFGTYNSVGNVVQWGRNDWRDVVLPAMPLSHHYTQGMSYMIRGLDPDQHYEATVQARNRYGWSDHSQSFVFSTSSNDNEMRDLSVTFYGSTAPVIDITKTLNYFSIVLIYIYNNSI</sequence>
<dbReference type="SUPFAM" id="SSF49265">
    <property type="entry name" value="Fibronectin type III"/>
    <property type="match status" value="1"/>
</dbReference>
<dbReference type="FunFam" id="2.60.40.10:FF:001708">
    <property type="entry name" value="Uncharacterized protein, isoform C"/>
    <property type="match status" value="1"/>
</dbReference>
<dbReference type="PANTHER" id="PTHR45080">
    <property type="entry name" value="CONTACTIN 5"/>
    <property type="match status" value="1"/>
</dbReference>
<dbReference type="Pfam" id="PF13927">
    <property type="entry name" value="Ig_3"/>
    <property type="match status" value="1"/>
</dbReference>
<feature type="compositionally biased region" description="Polar residues" evidence="3">
    <location>
        <begin position="109"/>
        <end position="127"/>
    </location>
</feature>
<dbReference type="InterPro" id="IPR007110">
    <property type="entry name" value="Ig-like_dom"/>
</dbReference>
<evidence type="ECO:0000313" key="6">
    <source>
        <dbReference type="RefSeq" id="XP_037891611.1"/>
    </source>
</evidence>
<evidence type="ECO:0000256" key="2">
    <source>
        <dbReference type="ARBA" id="ARBA00023319"/>
    </source>
</evidence>